<dbReference type="InterPro" id="IPR036291">
    <property type="entry name" value="NAD(P)-bd_dom_sf"/>
</dbReference>
<dbReference type="Pfam" id="PF00106">
    <property type="entry name" value="adh_short"/>
    <property type="match status" value="1"/>
</dbReference>
<dbReference type="InterPro" id="IPR002347">
    <property type="entry name" value="SDR_fam"/>
</dbReference>
<evidence type="ECO:0000313" key="2">
    <source>
        <dbReference type="Proteomes" id="UP000199051"/>
    </source>
</evidence>
<sequence length="130" mass="13933">MLHALVNNAGIQVNGPVEALPMARWRRVFEVDLFGHIAVTQALLPALLRGGGRVVNISSTGGTVAISGVTADAAAKVIANAVTTRRPRTRYTIGRDAALITRLARVLPDRALDRITATNLRRHYPKAYAG</sequence>
<dbReference type="GO" id="GO:0016491">
    <property type="term" value="F:oxidoreductase activity"/>
    <property type="evidence" value="ECO:0007669"/>
    <property type="project" value="TreeGrafter"/>
</dbReference>
<gene>
    <name evidence="1" type="ORF">SAMN04487818_102144</name>
</gene>
<dbReference type="RefSeq" id="WP_281245030.1">
    <property type="nucleotide sequence ID" value="NZ_FOGI01000002.1"/>
</dbReference>
<dbReference type="Proteomes" id="UP000199051">
    <property type="component" value="Unassembled WGS sequence"/>
</dbReference>
<keyword evidence="2" id="KW-1185">Reference proteome</keyword>
<dbReference type="PANTHER" id="PTHR43313">
    <property type="entry name" value="SHORT-CHAIN DEHYDROGENASE/REDUCTASE FAMILY 9C"/>
    <property type="match status" value="1"/>
</dbReference>
<organism evidence="1 2">
    <name type="scientific">Actinokineospora terrae</name>
    <dbReference type="NCBI Taxonomy" id="155974"/>
    <lineage>
        <taxon>Bacteria</taxon>
        <taxon>Bacillati</taxon>
        <taxon>Actinomycetota</taxon>
        <taxon>Actinomycetes</taxon>
        <taxon>Pseudonocardiales</taxon>
        <taxon>Pseudonocardiaceae</taxon>
        <taxon>Actinokineospora</taxon>
    </lineage>
</organism>
<dbReference type="GO" id="GO:0008202">
    <property type="term" value="P:steroid metabolic process"/>
    <property type="evidence" value="ECO:0007669"/>
    <property type="project" value="TreeGrafter"/>
</dbReference>
<accession>A0A1H9MG80</accession>
<evidence type="ECO:0000313" key="1">
    <source>
        <dbReference type="EMBL" id="SER22664.1"/>
    </source>
</evidence>
<proteinExistence type="predicted"/>
<dbReference type="PANTHER" id="PTHR43313:SF1">
    <property type="entry name" value="3BETA-HYDROXYSTEROID DEHYDROGENASE DHS-16"/>
    <property type="match status" value="1"/>
</dbReference>
<dbReference type="AlphaFoldDB" id="A0A1H9MG80"/>
<protein>
    <submittedName>
        <fullName evidence="1">Short chain dehydrogenase</fullName>
    </submittedName>
</protein>
<reference evidence="2" key="1">
    <citation type="submission" date="2016-10" db="EMBL/GenBank/DDBJ databases">
        <authorList>
            <person name="Varghese N."/>
            <person name="Submissions S."/>
        </authorList>
    </citation>
    <scope>NUCLEOTIDE SEQUENCE [LARGE SCALE GENOMIC DNA]</scope>
    <source>
        <strain evidence="2">DSM 44260</strain>
    </source>
</reference>
<dbReference type="Gene3D" id="3.40.50.720">
    <property type="entry name" value="NAD(P)-binding Rossmann-like Domain"/>
    <property type="match status" value="1"/>
</dbReference>
<name>A0A1H9MG80_9PSEU</name>
<dbReference type="SUPFAM" id="SSF51735">
    <property type="entry name" value="NAD(P)-binding Rossmann-fold domains"/>
    <property type="match status" value="1"/>
</dbReference>
<dbReference type="EMBL" id="FOGI01000002">
    <property type="protein sequence ID" value="SER22664.1"/>
    <property type="molecule type" value="Genomic_DNA"/>
</dbReference>
<dbReference type="STRING" id="155974.SAMN04487818_102144"/>